<dbReference type="STRING" id="392015.SAMN05421543_1377"/>
<accession>A0A1I7LDF1</accession>
<dbReference type="AlphaFoldDB" id="A0A1I7LDF1"/>
<dbReference type="Pfam" id="PF04313">
    <property type="entry name" value="HSDR_N"/>
    <property type="match status" value="1"/>
</dbReference>
<evidence type="ECO:0000313" key="3">
    <source>
        <dbReference type="Proteomes" id="UP000183508"/>
    </source>
</evidence>
<dbReference type="Pfam" id="PF22679">
    <property type="entry name" value="T1R_D3-like"/>
    <property type="match status" value="1"/>
</dbReference>
<evidence type="ECO:0000259" key="1">
    <source>
        <dbReference type="SMART" id="SM00487"/>
    </source>
</evidence>
<reference evidence="3" key="1">
    <citation type="submission" date="2016-10" db="EMBL/GenBank/DDBJ databases">
        <authorList>
            <person name="Varghese N."/>
        </authorList>
    </citation>
    <scope>NUCLEOTIDE SEQUENCE [LARGE SCALE GENOMIC DNA]</scope>
    <source>
        <strain evidence="3">DSM 17980</strain>
    </source>
</reference>
<dbReference type="RefSeq" id="WP_245784079.1">
    <property type="nucleotide sequence ID" value="NZ_FPBV01000037.1"/>
</dbReference>
<dbReference type="Gene3D" id="3.40.50.300">
    <property type="entry name" value="P-loop containing nucleotide triphosphate hydrolases"/>
    <property type="match status" value="3"/>
</dbReference>
<feature type="domain" description="Helicase ATP-binding" evidence="1">
    <location>
        <begin position="270"/>
        <end position="500"/>
    </location>
</feature>
<organism evidence="2 3">
    <name type="scientific">Alicyclobacillus macrosporangiidus</name>
    <dbReference type="NCBI Taxonomy" id="392015"/>
    <lineage>
        <taxon>Bacteria</taxon>
        <taxon>Bacillati</taxon>
        <taxon>Bacillota</taxon>
        <taxon>Bacilli</taxon>
        <taxon>Bacillales</taxon>
        <taxon>Alicyclobacillaceae</taxon>
        <taxon>Alicyclobacillus</taxon>
    </lineage>
</organism>
<dbReference type="GO" id="GO:0003677">
    <property type="term" value="F:DNA binding"/>
    <property type="evidence" value="ECO:0007669"/>
    <property type="project" value="UniProtKB-KW"/>
</dbReference>
<dbReference type="InterPro" id="IPR027417">
    <property type="entry name" value="P-loop_NTPase"/>
</dbReference>
<dbReference type="InterPro" id="IPR055180">
    <property type="entry name" value="HsdR_RecA-like_helicase_dom_2"/>
</dbReference>
<dbReference type="InterPro" id="IPR007409">
    <property type="entry name" value="Restrct_endonuc_type1_HsdR_N"/>
</dbReference>
<name>A0A1I7LDF1_9BACL</name>
<dbReference type="EMBL" id="FPBV01000037">
    <property type="protein sequence ID" value="SFV07586.1"/>
    <property type="molecule type" value="Genomic_DNA"/>
</dbReference>
<evidence type="ECO:0000313" key="2">
    <source>
        <dbReference type="EMBL" id="SFV07586.1"/>
    </source>
</evidence>
<protein>
    <submittedName>
        <fullName evidence="2">Type I restriction enzyme, R subunit</fullName>
    </submittedName>
</protein>
<dbReference type="GO" id="GO:0009035">
    <property type="term" value="F:type I site-specific deoxyribonuclease activity"/>
    <property type="evidence" value="ECO:0007669"/>
    <property type="project" value="UniProtKB-EC"/>
</dbReference>
<dbReference type="Gene3D" id="3.90.1570.50">
    <property type="match status" value="1"/>
</dbReference>
<keyword evidence="3" id="KW-1185">Reference proteome</keyword>
<dbReference type="Pfam" id="PF18766">
    <property type="entry name" value="SWI2_SNF2"/>
    <property type="match status" value="1"/>
</dbReference>
<proteinExistence type="predicted"/>
<gene>
    <name evidence="2" type="ORF">SAMN05421543_1377</name>
</gene>
<dbReference type="GO" id="GO:0005524">
    <property type="term" value="F:ATP binding"/>
    <property type="evidence" value="ECO:0007669"/>
    <property type="project" value="UniProtKB-KW"/>
</dbReference>
<dbReference type="CDD" id="cd22332">
    <property type="entry name" value="HsdR_N"/>
    <property type="match status" value="1"/>
</dbReference>
<dbReference type="InterPro" id="IPR040980">
    <property type="entry name" value="SWI2_SNF2"/>
</dbReference>
<dbReference type="InterPro" id="IPR014001">
    <property type="entry name" value="Helicase_ATP-bd"/>
</dbReference>
<dbReference type="PANTHER" id="PTHR42927:SF1">
    <property type="entry name" value="HELICASE SUPERFAMILY 1 AND 2 DOMAIN-CONTAINING PROTEIN"/>
    <property type="match status" value="1"/>
</dbReference>
<sequence length="931" mass="106168">MTAIHTEKALEEAIESHLLAHGWRKGSPDAYDRELALFPTDFLEFVKISQPSEYKRLVGFFADEADAELIRRLVQVIDRDGMLKVIRKGFDIYGVPIKAAFFRPASGLNPEILTRYEQNILTVTRQVHYSLKNEKSLDMVLSINGLPVMTVELKNQFTGQTVQDAIRQYKRDRDPRELLFKFKKRSLVHFAVDPNEVYMTTQIAGPDTVFLPFNRGYNNGAGNPPSDGFRTAYLWEEVWQKDNFMDLLQKFLHLQVDEKVKNGKKVRKEKMIFPRYHQWDAVNKVLADVLEKGPGHNYLIQHSAGSGKTNTISWLAHRLSNLHGPDDKPVFDAVIVITDRRVLDRQLQDAIYQFDHVQGVVQQIDKNSRQLKQALESGTAKIIISTIQKFGVISKQVADLSHKNFAIIVDEAHSSQSGKAADAVKDVLAAGSLEEAEHIQRDLDAKATDVEDQIAEELAKRGRQKNLSYFAFTATPKGKTLELFGRRPTPNAKPEPFHLYSMRQAIEEGFILDVLQNYVTYKAYYKMAKAIEDDPTLEERPAKKAIARFASLHPHNVAQKTEIMVEHFRRITRHKIGGRAKAMVVTSSRLHALRYKQAFDEYIKRKGYTDVATLVAFSGTVVDQGEEYTEPGINGFGEKELPDRFDSDDYQVLIVADKYQTGFDQPLLHTMFVDKKLSGIQAVQTLSRLNRTCPGKDDTFVLDFVNTPEEIQAAFQPYYEVTTLGRETDLNLIFDLKSRLEAQPVIWQDDVEALVEAFYTGKDAAALHKYLDPAVERYLHLQEKEREEFRSTLSTFVRVYGFITQIAPFQSVPVHKFYTYGRLLLKKLPVRGRVALDLDDEVEMQYYRLEEKSKGRIELVRETPGVVDGITEAGTGGYNRKEAPLSSIIEVLNKAFGTDFTEADRLFFDQVEADILRDEEIVKAARSNTME</sequence>
<dbReference type="SUPFAM" id="SSF52540">
    <property type="entry name" value="P-loop containing nucleoside triphosphate hydrolases"/>
    <property type="match status" value="2"/>
</dbReference>
<dbReference type="GO" id="GO:0009307">
    <property type="term" value="P:DNA restriction-modification system"/>
    <property type="evidence" value="ECO:0007669"/>
    <property type="project" value="UniProtKB-KW"/>
</dbReference>
<dbReference type="PANTHER" id="PTHR42927">
    <property type="entry name" value="HELICASE SUPERFAMILY 1 AND 2 DOMAIN-CONTAINING PROTEIN"/>
    <property type="match status" value="1"/>
</dbReference>
<dbReference type="SMART" id="SM00487">
    <property type="entry name" value="DEXDc"/>
    <property type="match status" value="1"/>
</dbReference>
<dbReference type="Proteomes" id="UP000183508">
    <property type="component" value="Unassembled WGS sequence"/>
</dbReference>